<dbReference type="NCBIfam" id="TIGR00756">
    <property type="entry name" value="PPR"/>
    <property type="match status" value="6"/>
</dbReference>
<feature type="repeat" description="PPR" evidence="2">
    <location>
        <begin position="284"/>
        <end position="314"/>
    </location>
</feature>
<proteinExistence type="predicted"/>
<gene>
    <name evidence="4" type="primary">LOC105059345</name>
</gene>
<sequence>MRERAASSPALATALARLIHRCQSLRELRQIHAHITTSPHLDPRTAASLLSRLLFFCATSPAGSLPYASALFRRLPSPTLSAYNAMIRAYAMPSSPLIPLSLYVQMLAAGVRPDHLTFPFLFKHCSLRLDSAAGRSLHAHVSKLGLHLDIFVQNAMIYMYSTCGLVDSARRLFEEMPHRDVVSWNSILIGYLRCGELDLALHLFLDMKERNTRTWNSIITGFAQGGRSREALALFHEMQHSANECAKPDKVTVASVVSACASLGALDQGKWVHGYLKRHGLEFDVVIGTALIDMYGKCGCVERAVEVFQEMPNKDVLAWTAMISAFAIHGLGEEAFGLLEEMERHGTKPNYVTFGALLSACAHAGLVEKGWWCFNVMKQIYLIEPQLQHYACMVDLLGRAGLFEEAERLIRSMPMEPDSYVWGALLGACRMHGNVELGERVAGYLIGLDPLNHAFYIILSDIYAKANRFKNVKKVRSVMKECWIKKTAPGCSMIEVDGQVLEFSAKGAPENLMMEIEWALNGINGELKSTGYLTINDEELLESPWSC</sequence>
<dbReference type="Pfam" id="PF13041">
    <property type="entry name" value="PPR_2"/>
    <property type="match status" value="2"/>
</dbReference>
<evidence type="ECO:0000256" key="2">
    <source>
        <dbReference type="PROSITE-ProRule" id="PRU00708"/>
    </source>
</evidence>
<protein>
    <submittedName>
        <fullName evidence="4">Pentatricopeptide repeat-containing protein At5g66520</fullName>
    </submittedName>
</protein>
<dbReference type="Pfam" id="PF01535">
    <property type="entry name" value="PPR"/>
    <property type="match status" value="2"/>
</dbReference>
<feature type="repeat" description="PPR" evidence="2">
    <location>
        <begin position="149"/>
        <end position="179"/>
    </location>
</feature>
<dbReference type="FunFam" id="1.25.40.10:FF:000090">
    <property type="entry name" value="Pentatricopeptide repeat-containing protein, chloroplastic"/>
    <property type="match status" value="1"/>
</dbReference>
<dbReference type="InterPro" id="IPR046960">
    <property type="entry name" value="PPR_At4g14850-like_plant"/>
</dbReference>
<dbReference type="OrthoDB" id="185373at2759"/>
<dbReference type="PANTHER" id="PTHR47926:SF401">
    <property type="entry name" value="PENTATRICOPEPTIDE REPEAT-CONTAINING PROTEIN"/>
    <property type="match status" value="1"/>
</dbReference>
<feature type="repeat" description="PPR" evidence="2">
    <location>
        <begin position="315"/>
        <end position="349"/>
    </location>
</feature>
<accession>A0A6I9SJW8</accession>
<evidence type="ECO:0000256" key="1">
    <source>
        <dbReference type="ARBA" id="ARBA00022737"/>
    </source>
</evidence>
<dbReference type="GeneID" id="105059345"/>
<dbReference type="GO" id="GO:0009451">
    <property type="term" value="P:RNA modification"/>
    <property type="evidence" value="ECO:0007669"/>
    <property type="project" value="InterPro"/>
</dbReference>
<dbReference type="AlphaFoldDB" id="A0A6I9SJW8"/>
<dbReference type="GO" id="GO:0003723">
    <property type="term" value="F:RNA binding"/>
    <property type="evidence" value="ECO:0007669"/>
    <property type="project" value="InterPro"/>
</dbReference>
<reference evidence="4" key="1">
    <citation type="submission" date="2025-08" db="UniProtKB">
        <authorList>
            <consortium name="RefSeq"/>
        </authorList>
    </citation>
    <scope>IDENTIFICATION</scope>
</reference>
<dbReference type="Proteomes" id="UP000504607">
    <property type="component" value="Chromosome 16"/>
</dbReference>
<dbReference type="InterPro" id="IPR011990">
    <property type="entry name" value="TPR-like_helical_dom_sf"/>
</dbReference>
<name>A0A6I9SJW8_ELAGV</name>
<dbReference type="InterPro" id="IPR002885">
    <property type="entry name" value="PPR_rpt"/>
</dbReference>
<dbReference type="InParanoid" id="A0A6I9SJW8"/>
<dbReference type="RefSeq" id="XP_010940912.2">
    <property type="nucleotide sequence ID" value="XM_010942610.3"/>
</dbReference>
<dbReference type="Pfam" id="PF20431">
    <property type="entry name" value="E_motif"/>
    <property type="match status" value="1"/>
</dbReference>
<evidence type="ECO:0000313" key="3">
    <source>
        <dbReference type="Proteomes" id="UP000504607"/>
    </source>
</evidence>
<organism evidence="3 4">
    <name type="scientific">Elaeis guineensis var. tenera</name>
    <name type="common">Oil palm</name>
    <dbReference type="NCBI Taxonomy" id="51953"/>
    <lineage>
        <taxon>Eukaryota</taxon>
        <taxon>Viridiplantae</taxon>
        <taxon>Streptophyta</taxon>
        <taxon>Embryophyta</taxon>
        <taxon>Tracheophyta</taxon>
        <taxon>Spermatophyta</taxon>
        <taxon>Magnoliopsida</taxon>
        <taxon>Liliopsida</taxon>
        <taxon>Arecaceae</taxon>
        <taxon>Arecoideae</taxon>
        <taxon>Cocoseae</taxon>
        <taxon>Elaeidinae</taxon>
        <taxon>Elaeis</taxon>
    </lineage>
</organism>
<dbReference type="Gene3D" id="1.25.40.10">
    <property type="entry name" value="Tetratricopeptide repeat domain"/>
    <property type="match status" value="4"/>
</dbReference>
<dbReference type="PANTHER" id="PTHR47926">
    <property type="entry name" value="PENTATRICOPEPTIDE REPEAT-CONTAINING PROTEIN"/>
    <property type="match status" value="1"/>
</dbReference>
<dbReference type="InterPro" id="IPR046848">
    <property type="entry name" value="E_motif"/>
</dbReference>
<feature type="repeat" description="PPR" evidence="2">
    <location>
        <begin position="180"/>
        <end position="214"/>
    </location>
</feature>
<dbReference type="PROSITE" id="PS51375">
    <property type="entry name" value="PPR"/>
    <property type="match status" value="4"/>
</dbReference>
<dbReference type="KEGG" id="egu:105059345"/>
<keyword evidence="1" id="KW-0677">Repeat</keyword>
<evidence type="ECO:0000313" key="4">
    <source>
        <dbReference type="RefSeq" id="XP_010940912.2"/>
    </source>
</evidence>
<keyword evidence="3" id="KW-1185">Reference proteome</keyword>
<dbReference type="FunFam" id="1.25.40.10:FF:000348">
    <property type="entry name" value="Pentatricopeptide repeat-containing protein chloroplastic"/>
    <property type="match status" value="1"/>
</dbReference>